<organism evidence="1 2">
    <name type="scientific">Citrus sinensis</name>
    <name type="common">Sweet orange</name>
    <name type="synonym">Citrus aurantium var. sinensis</name>
    <dbReference type="NCBI Taxonomy" id="2711"/>
    <lineage>
        <taxon>Eukaryota</taxon>
        <taxon>Viridiplantae</taxon>
        <taxon>Streptophyta</taxon>
        <taxon>Embryophyta</taxon>
        <taxon>Tracheophyta</taxon>
        <taxon>Spermatophyta</taxon>
        <taxon>Magnoliopsida</taxon>
        <taxon>eudicotyledons</taxon>
        <taxon>Gunneridae</taxon>
        <taxon>Pentapetalae</taxon>
        <taxon>rosids</taxon>
        <taxon>malvids</taxon>
        <taxon>Sapindales</taxon>
        <taxon>Rutaceae</taxon>
        <taxon>Aurantioideae</taxon>
        <taxon>Citrus</taxon>
    </lineage>
</organism>
<dbReference type="PaxDb" id="2711-XP_006468242.1"/>
<dbReference type="Proteomes" id="UP000027120">
    <property type="component" value="Unassembled WGS sequence"/>
</dbReference>
<dbReference type="Gene3D" id="1.50.10.20">
    <property type="match status" value="1"/>
</dbReference>
<accession>A0A067DSA4</accession>
<dbReference type="STRING" id="2711.A0A067DSA4"/>
<dbReference type="GO" id="GO:0016104">
    <property type="term" value="P:triterpenoid biosynthetic process"/>
    <property type="evidence" value="ECO:0007669"/>
    <property type="project" value="InterPro"/>
</dbReference>
<dbReference type="SMR" id="A0A067DSA4"/>
<protein>
    <submittedName>
        <fullName evidence="1">Uncharacterized protein</fullName>
    </submittedName>
</protein>
<sequence length="57" mass="6573">MMPSEIVGEKMEPERFYDAVNYILSMQSETGGVPAWEPRRAPSWLEVKITSTYTKSF</sequence>
<dbReference type="eggNOG" id="KOG0497">
    <property type="taxonomic scope" value="Eukaryota"/>
</dbReference>
<reference evidence="1 2" key="1">
    <citation type="submission" date="2014-04" db="EMBL/GenBank/DDBJ databases">
        <authorList>
            <consortium name="International Citrus Genome Consortium"/>
            <person name="Gmitter F."/>
            <person name="Chen C."/>
            <person name="Farmerie W."/>
            <person name="Harkins T."/>
            <person name="Desany B."/>
            <person name="Mohiuddin M."/>
            <person name="Kodira C."/>
            <person name="Borodovsky M."/>
            <person name="Lomsadze A."/>
            <person name="Burns P."/>
            <person name="Jenkins J."/>
            <person name="Prochnik S."/>
            <person name="Shu S."/>
            <person name="Chapman J."/>
            <person name="Pitluck S."/>
            <person name="Schmutz J."/>
            <person name="Rokhsar D."/>
        </authorList>
    </citation>
    <scope>NUCLEOTIDE SEQUENCE</scope>
</reference>
<dbReference type="PANTHER" id="PTHR11764">
    <property type="entry name" value="TERPENE CYCLASE/MUTASE FAMILY MEMBER"/>
    <property type="match status" value="1"/>
</dbReference>
<name>A0A067DSA4_CITSI</name>
<evidence type="ECO:0000313" key="2">
    <source>
        <dbReference type="Proteomes" id="UP000027120"/>
    </source>
</evidence>
<dbReference type="EMBL" id="KK785303">
    <property type="protein sequence ID" value="KDO44455.1"/>
    <property type="molecule type" value="Genomic_DNA"/>
</dbReference>
<dbReference type="GO" id="GO:0005811">
    <property type="term" value="C:lipid droplet"/>
    <property type="evidence" value="ECO:0007669"/>
    <property type="project" value="InterPro"/>
</dbReference>
<evidence type="ECO:0000313" key="1">
    <source>
        <dbReference type="EMBL" id="KDO44455.1"/>
    </source>
</evidence>
<dbReference type="SUPFAM" id="SSF81853">
    <property type="entry name" value="Family 10 polysaccharide lyase"/>
    <property type="match status" value="1"/>
</dbReference>
<dbReference type="InterPro" id="IPR018333">
    <property type="entry name" value="Squalene_cyclase"/>
</dbReference>
<keyword evidence="2" id="KW-1185">Reference proteome</keyword>
<dbReference type="GO" id="GO:0016866">
    <property type="term" value="F:intramolecular transferase activity"/>
    <property type="evidence" value="ECO:0007669"/>
    <property type="project" value="InterPro"/>
</dbReference>
<gene>
    <name evidence="1" type="ORF">CISIN_1g035428mg</name>
</gene>
<dbReference type="PANTHER" id="PTHR11764:SF58">
    <property type="entry name" value="BETA-AMYRIN SYNTHASE-RELATED"/>
    <property type="match status" value="1"/>
</dbReference>
<proteinExistence type="predicted"/>
<dbReference type="AlphaFoldDB" id="A0A067DSA4"/>